<dbReference type="Gene3D" id="3.40.50.2000">
    <property type="entry name" value="Glycogen Phosphorylase B"/>
    <property type="match status" value="1"/>
</dbReference>
<protein>
    <submittedName>
        <fullName evidence="1">Uncharacterized protein</fullName>
    </submittedName>
</protein>
<dbReference type="AlphaFoldDB" id="A0A7N2KUI6"/>
<dbReference type="Gramene" id="QL02p019318:mrna">
    <property type="protein sequence ID" value="QL02p019318:mrna"/>
    <property type="gene ID" value="QL02p019318"/>
</dbReference>
<name>A0A7N2KUI6_QUELO</name>
<proteinExistence type="predicted"/>
<dbReference type="SUPFAM" id="SSF53756">
    <property type="entry name" value="UDP-Glycosyltransferase/glycogen phosphorylase"/>
    <property type="match status" value="1"/>
</dbReference>
<evidence type="ECO:0000313" key="2">
    <source>
        <dbReference type="Proteomes" id="UP000594261"/>
    </source>
</evidence>
<reference evidence="1" key="2">
    <citation type="submission" date="2021-01" db="UniProtKB">
        <authorList>
            <consortium name="EnsemblPlants"/>
        </authorList>
    </citation>
    <scope>IDENTIFICATION</scope>
</reference>
<evidence type="ECO:0000313" key="1">
    <source>
        <dbReference type="EnsemblPlants" id="QL02p019318:mrna"/>
    </source>
</evidence>
<organism evidence="1 2">
    <name type="scientific">Quercus lobata</name>
    <name type="common">Valley oak</name>
    <dbReference type="NCBI Taxonomy" id="97700"/>
    <lineage>
        <taxon>Eukaryota</taxon>
        <taxon>Viridiplantae</taxon>
        <taxon>Streptophyta</taxon>
        <taxon>Embryophyta</taxon>
        <taxon>Tracheophyta</taxon>
        <taxon>Spermatophyta</taxon>
        <taxon>Magnoliopsida</taxon>
        <taxon>eudicotyledons</taxon>
        <taxon>Gunneridae</taxon>
        <taxon>Pentapetalae</taxon>
        <taxon>rosids</taxon>
        <taxon>fabids</taxon>
        <taxon>Fagales</taxon>
        <taxon>Fagaceae</taxon>
        <taxon>Quercus</taxon>
    </lineage>
</organism>
<dbReference type="Proteomes" id="UP000594261">
    <property type="component" value="Chromosome 2"/>
</dbReference>
<accession>A0A7N2KUI6</accession>
<keyword evidence="2" id="KW-1185">Reference proteome</keyword>
<sequence>MCHLASEEAKLPEKFVEDKEIKALSLGVPLVGMPQWTDQIPNSKFVQDVWKMGVRSKVGENVELRSRRSYLLFYGGGGGGMERGREGLLVSGLKAFAVLLLQALLASPATLIGFHRHLVSVTADLGSLVWPQ</sequence>
<dbReference type="InParanoid" id="A0A7N2KUI6"/>
<reference evidence="2" key="1">
    <citation type="journal article" date="2016" name="G3 (Bethesda)">
        <title>First Draft Assembly and Annotation of the Genome of a California Endemic Oak Quercus lobata Nee (Fagaceae).</title>
        <authorList>
            <person name="Sork V.L."/>
            <person name="Fitz-Gibbon S.T."/>
            <person name="Puiu D."/>
            <person name="Crepeau M."/>
            <person name="Gugger P.F."/>
            <person name="Sherman R."/>
            <person name="Stevens K."/>
            <person name="Langley C.H."/>
            <person name="Pellegrini M."/>
            <person name="Salzberg S.L."/>
        </authorList>
    </citation>
    <scope>NUCLEOTIDE SEQUENCE [LARGE SCALE GENOMIC DNA]</scope>
    <source>
        <strain evidence="2">cv. SW786</strain>
    </source>
</reference>
<dbReference type="EnsemblPlants" id="QL02p019318:mrna">
    <property type="protein sequence ID" value="QL02p019318:mrna"/>
    <property type="gene ID" value="QL02p019318"/>
</dbReference>